<dbReference type="InterPro" id="IPR047156">
    <property type="entry name" value="Teg/CotR/CapV-like"/>
</dbReference>
<keyword evidence="1 2" id="KW-0443">Lipid metabolism</keyword>
<evidence type="ECO:0000256" key="1">
    <source>
        <dbReference type="ARBA" id="ARBA00023098"/>
    </source>
</evidence>
<dbReference type="SUPFAM" id="SSF52151">
    <property type="entry name" value="FabD/lysophospholipase-like"/>
    <property type="match status" value="1"/>
</dbReference>
<dbReference type="InterPro" id="IPR002641">
    <property type="entry name" value="PNPLA_dom"/>
</dbReference>
<evidence type="ECO:0000259" key="3">
    <source>
        <dbReference type="PROSITE" id="PS51635"/>
    </source>
</evidence>
<accession>A0ABR8PTJ6</accession>
<feature type="short sequence motif" description="GXSXG" evidence="2">
    <location>
        <begin position="42"/>
        <end position="46"/>
    </location>
</feature>
<evidence type="ECO:0000313" key="5">
    <source>
        <dbReference type="Proteomes" id="UP000627781"/>
    </source>
</evidence>
<sequence length="303" mass="33861">MSTFRIISFDGGGVKGALSTSLLKRLCTDNPTLVDKTALFAGTSSGGLISLGLAAGLNSDEVNNLFSYENAKNVFTPKRINLFHPRFKNRNLKKLMSSIISYDKTALGDLDKYVFIPSFNVKGVSRNHWQGVFFNNLSKKYHCNEKILDVALATSAAPTYFPSHNNYIDGGIITNSPAIASVITVIHKFPEYNLKDFRVLSIGTGSSPKKISENTKNWGILNWTLRPFSTVKLPLVSVLLNDAVPLENLYSKTLLGDNYFRINPELPIDIELDDYKQINFLKNVAYKYDLTKANNFIKNVFLK</sequence>
<feature type="active site" description="Nucleophile" evidence="2">
    <location>
        <position position="44"/>
    </location>
</feature>
<dbReference type="EMBL" id="JACSRA010000011">
    <property type="protein sequence ID" value="MBD7911496.1"/>
    <property type="molecule type" value="Genomic_DNA"/>
</dbReference>
<proteinExistence type="predicted"/>
<feature type="short sequence motif" description="DGA/G" evidence="2">
    <location>
        <begin position="169"/>
        <end position="171"/>
    </location>
</feature>
<dbReference type="PANTHER" id="PTHR24138">
    <property type="entry name" value="INTRACELLLAR PHOSPHOLIPASE A FAMILY"/>
    <property type="match status" value="1"/>
</dbReference>
<reference evidence="4 5" key="1">
    <citation type="submission" date="2020-08" db="EMBL/GenBank/DDBJ databases">
        <title>A Genomic Blueprint of the Chicken Gut Microbiome.</title>
        <authorList>
            <person name="Gilroy R."/>
            <person name="Ravi A."/>
            <person name="Getino M."/>
            <person name="Pursley I."/>
            <person name="Horton D.L."/>
            <person name="Alikhan N.-F."/>
            <person name="Baker D."/>
            <person name="Gharbi K."/>
            <person name="Hall N."/>
            <person name="Watson M."/>
            <person name="Adriaenssens E.M."/>
            <person name="Foster-Nyarko E."/>
            <person name="Jarju S."/>
            <person name="Secka A."/>
            <person name="Antonio M."/>
            <person name="Oren A."/>
            <person name="Chaudhuri R."/>
            <person name="La Ragione R.M."/>
            <person name="Hildebrand F."/>
            <person name="Pallen M.J."/>
        </authorList>
    </citation>
    <scope>NUCLEOTIDE SEQUENCE [LARGE SCALE GENOMIC DNA]</scope>
    <source>
        <strain evidence="4 5">Sa3CVN1</strain>
    </source>
</reference>
<keyword evidence="2" id="KW-0442">Lipid degradation</keyword>
<dbReference type="PANTHER" id="PTHR24138:SF10">
    <property type="entry name" value="PHOSPHOLIPASE A2"/>
    <property type="match status" value="1"/>
</dbReference>
<dbReference type="Gene3D" id="3.40.1090.10">
    <property type="entry name" value="Cytosolic phospholipase A2 catalytic domain"/>
    <property type="match status" value="1"/>
</dbReference>
<evidence type="ECO:0000256" key="2">
    <source>
        <dbReference type="PROSITE-ProRule" id="PRU01161"/>
    </source>
</evidence>
<protein>
    <submittedName>
        <fullName evidence="4">Patatin-like phospholipase family protein</fullName>
    </submittedName>
</protein>
<dbReference type="Proteomes" id="UP000627781">
    <property type="component" value="Unassembled WGS sequence"/>
</dbReference>
<feature type="short sequence motif" description="GXGXXG" evidence="2">
    <location>
        <begin position="11"/>
        <end position="16"/>
    </location>
</feature>
<organism evidence="4 5">
    <name type="scientific">Clostridium cibarium</name>
    <dbReference type="NCBI Taxonomy" id="2762247"/>
    <lineage>
        <taxon>Bacteria</taxon>
        <taxon>Bacillati</taxon>
        <taxon>Bacillota</taxon>
        <taxon>Clostridia</taxon>
        <taxon>Eubacteriales</taxon>
        <taxon>Clostridiaceae</taxon>
        <taxon>Clostridium</taxon>
    </lineage>
</organism>
<comment type="caution">
    <text evidence="4">The sequence shown here is derived from an EMBL/GenBank/DDBJ whole genome shotgun (WGS) entry which is preliminary data.</text>
</comment>
<dbReference type="PROSITE" id="PS51635">
    <property type="entry name" value="PNPLA"/>
    <property type="match status" value="1"/>
</dbReference>
<name>A0ABR8PTJ6_9CLOT</name>
<gene>
    <name evidence="4" type="ORF">H9661_09025</name>
</gene>
<keyword evidence="2" id="KW-0378">Hydrolase</keyword>
<feature type="domain" description="PNPLA" evidence="3">
    <location>
        <begin position="7"/>
        <end position="182"/>
    </location>
</feature>
<feature type="active site" description="Proton acceptor" evidence="2">
    <location>
        <position position="169"/>
    </location>
</feature>
<evidence type="ECO:0000313" key="4">
    <source>
        <dbReference type="EMBL" id="MBD7911496.1"/>
    </source>
</evidence>
<keyword evidence="5" id="KW-1185">Reference proteome</keyword>
<dbReference type="RefSeq" id="WP_143317299.1">
    <property type="nucleotide sequence ID" value="NZ_JACSRA010000011.1"/>
</dbReference>
<dbReference type="InterPro" id="IPR016035">
    <property type="entry name" value="Acyl_Trfase/lysoPLipase"/>
</dbReference>
<dbReference type="Pfam" id="PF01734">
    <property type="entry name" value="Patatin"/>
    <property type="match status" value="1"/>
</dbReference>